<evidence type="ECO:0000313" key="1">
    <source>
        <dbReference type="EMBL" id="MEK8048408.1"/>
    </source>
</evidence>
<comment type="caution">
    <text evidence="1">The sequence shown here is derived from an EMBL/GenBank/DDBJ whole genome shotgun (WGS) entry which is preliminary data.</text>
</comment>
<accession>A0ABU9C9H7</accession>
<gene>
    <name evidence="1" type="ORF">AACH00_18795</name>
</gene>
<dbReference type="Proteomes" id="UP001379945">
    <property type="component" value="Unassembled WGS sequence"/>
</dbReference>
<proteinExistence type="predicted"/>
<name>A0ABU9C9H7_9BURK</name>
<reference evidence="1 2" key="1">
    <citation type="submission" date="2024-04" db="EMBL/GenBank/DDBJ databases">
        <title>Novel species of the genus Ideonella isolated from streams.</title>
        <authorList>
            <person name="Lu H."/>
        </authorList>
    </citation>
    <scope>NUCLEOTIDE SEQUENCE [LARGE SCALE GENOMIC DNA]</scope>
    <source>
        <strain evidence="1 2">LYT19W</strain>
    </source>
</reference>
<keyword evidence="2" id="KW-1185">Reference proteome</keyword>
<dbReference type="EMBL" id="JBBUTI010000017">
    <property type="protein sequence ID" value="MEK8048408.1"/>
    <property type="molecule type" value="Genomic_DNA"/>
</dbReference>
<dbReference type="RefSeq" id="WP_341400720.1">
    <property type="nucleotide sequence ID" value="NZ_JBBUTI010000017.1"/>
</dbReference>
<sequence length="101" mass="11635">MNRHWFIYYRVNPYDLAAAVAEVREFQAVLKQRFPGLQATLMRRPEPRDDGLITLMETYAVEATPLENAQTDWPRIVELAARPLAPLVQGARHVEEFVPCV</sequence>
<organism evidence="1 2">
    <name type="scientific">Ideonella margarita</name>
    <dbReference type="NCBI Taxonomy" id="2984191"/>
    <lineage>
        <taxon>Bacteria</taxon>
        <taxon>Pseudomonadati</taxon>
        <taxon>Pseudomonadota</taxon>
        <taxon>Betaproteobacteria</taxon>
        <taxon>Burkholderiales</taxon>
        <taxon>Sphaerotilaceae</taxon>
        <taxon>Ideonella</taxon>
    </lineage>
</organism>
<dbReference type="Pfam" id="PF16290">
    <property type="entry name" value="DUF4936"/>
    <property type="match status" value="1"/>
</dbReference>
<dbReference type="InterPro" id="IPR032556">
    <property type="entry name" value="DUF4936"/>
</dbReference>
<protein>
    <submittedName>
        <fullName evidence="1">DUF4936 family protein</fullName>
    </submittedName>
</protein>
<evidence type="ECO:0000313" key="2">
    <source>
        <dbReference type="Proteomes" id="UP001379945"/>
    </source>
</evidence>